<proteinExistence type="predicted"/>
<accession>A0A0E9XNR6</accession>
<protein>
    <submittedName>
        <fullName evidence="1">Uncharacterized protein</fullName>
    </submittedName>
</protein>
<dbReference type="AlphaFoldDB" id="A0A0E9XNR6"/>
<name>A0A0E9XNR6_ANGAN</name>
<organism evidence="1">
    <name type="scientific">Anguilla anguilla</name>
    <name type="common">European freshwater eel</name>
    <name type="synonym">Muraena anguilla</name>
    <dbReference type="NCBI Taxonomy" id="7936"/>
    <lineage>
        <taxon>Eukaryota</taxon>
        <taxon>Metazoa</taxon>
        <taxon>Chordata</taxon>
        <taxon>Craniata</taxon>
        <taxon>Vertebrata</taxon>
        <taxon>Euteleostomi</taxon>
        <taxon>Actinopterygii</taxon>
        <taxon>Neopterygii</taxon>
        <taxon>Teleostei</taxon>
        <taxon>Anguilliformes</taxon>
        <taxon>Anguillidae</taxon>
        <taxon>Anguilla</taxon>
    </lineage>
</organism>
<reference evidence="1" key="2">
    <citation type="journal article" date="2015" name="Fish Shellfish Immunol.">
        <title>Early steps in the European eel (Anguilla anguilla)-Vibrio vulnificus interaction in the gills: Role of the RtxA13 toxin.</title>
        <authorList>
            <person name="Callol A."/>
            <person name="Pajuelo D."/>
            <person name="Ebbesson L."/>
            <person name="Teles M."/>
            <person name="MacKenzie S."/>
            <person name="Amaro C."/>
        </authorList>
    </citation>
    <scope>NUCLEOTIDE SEQUENCE</scope>
</reference>
<sequence length="79" mass="8947">MSATTHVPAFTPNTPRVTLQLKAFQWILNADFTVRKLAIKFPVIGMPSQNGTLWDRRDKSILLILAFIKLSQGQIIGYF</sequence>
<dbReference type="EMBL" id="GBXM01004303">
    <property type="protein sequence ID" value="JAI04275.1"/>
    <property type="molecule type" value="Transcribed_RNA"/>
</dbReference>
<evidence type="ECO:0000313" key="1">
    <source>
        <dbReference type="EMBL" id="JAI04275.1"/>
    </source>
</evidence>
<reference evidence="1" key="1">
    <citation type="submission" date="2014-11" db="EMBL/GenBank/DDBJ databases">
        <authorList>
            <person name="Amaro Gonzalez C."/>
        </authorList>
    </citation>
    <scope>NUCLEOTIDE SEQUENCE</scope>
</reference>